<dbReference type="PRINTS" id="PR00722">
    <property type="entry name" value="CHYMOTRYPSIN"/>
</dbReference>
<keyword evidence="6" id="KW-1185">Reference proteome</keyword>
<evidence type="ECO:0000256" key="2">
    <source>
        <dbReference type="ARBA" id="ARBA00024195"/>
    </source>
</evidence>
<keyword evidence="1" id="KW-1015">Disulfide bond</keyword>
<evidence type="ECO:0000256" key="1">
    <source>
        <dbReference type="ARBA" id="ARBA00023157"/>
    </source>
</evidence>
<reference evidence="5 6" key="1">
    <citation type="submission" date="2020-02" db="EMBL/GenBank/DDBJ databases">
        <authorList>
            <person name="Ferguson B K."/>
        </authorList>
    </citation>
    <scope>NUCLEOTIDE SEQUENCE [LARGE SCALE GENOMIC DNA]</scope>
</reference>
<keyword evidence="3" id="KW-0732">Signal</keyword>
<evidence type="ECO:0000313" key="6">
    <source>
        <dbReference type="Proteomes" id="UP000479000"/>
    </source>
</evidence>
<gene>
    <name evidence="5" type="ORF">NTEN_LOCUS19272</name>
</gene>
<organism evidence="5 6">
    <name type="scientific">Nesidiocoris tenuis</name>
    <dbReference type="NCBI Taxonomy" id="355587"/>
    <lineage>
        <taxon>Eukaryota</taxon>
        <taxon>Metazoa</taxon>
        <taxon>Ecdysozoa</taxon>
        <taxon>Arthropoda</taxon>
        <taxon>Hexapoda</taxon>
        <taxon>Insecta</taxon>
        <taxon>Pterygota</taxon>
        <taxon>Neoptera</taxon>
        <taxon>Paraneoptera</taxon>
        <taxon>Hemiptera</taxon>
        <taxon>Heteroptera</taxon>
        <taxon>Panheteroptera</taxon>
        <taxon>Cimicomorpha</taxon>
        <taxon>Miridae</taxon>
        <taxon>Dicyphina</taxon>
        <taxon>Nesidiocoris</taxon>
    </lineage>
</organism>
<dbReference type="PANTHER" id="PTHR24256">
    <property type="entry name" value="TRYPTASE-RELATED"/>
    <property type="match status" value="1"/>
</dbReference>
<dbReference type="EMBL" id="CADCXU010028229">
    <property type="protein sequence ID" value="CAB0014866.1"/>
    <property type="molecule type" value="Genomic_DNA"/>
</dbReference>
<feature type="chain" id="PRO_5026343408" description="Peptidase S1 domain-containing protein" evidence="3">
    <location>
        <begin position="27"/>
        <end position="534"/>
    </location>
</feature>
<feature type="signal peptide" evidence="3">
    <location>
        <begin position="1"/>
        <end position="26"/>
    </location>
</feature>
<sequence>MKMLSRLPLNFSILAVVLLVVHPTVASDSKIIGGRRVRINNVPFIVSLQARPSGHFCGGSLLSLSSVLTGCHCVGVLTAGTNPTTVPLREMMSFSVQAGSQVLPDQSENAQLVKVNRIIFHPNCSFVQYILYDFAILTLAKELQLNERVKPVQLFSLDRNEYDRETKRILNDKNAQCFVAGWGKNKAHARTSSSYLRAIRMRIISDGDCQQKLSRENSKFLSFNFWRNAQLCTLPFEERMNASDCTGDSGGPFFCGKYIFGVISYGYDCGFWDTPNVYAKVADFVDWYKMLLAEKVFEPRSTRKDYSSVDAISGTTVAFVLPAIATILYTQIVYDFAILALTSELELNEQVQPVQLFSLDRNEYDLETKRISNDTNAECFVAGWEKNSTKSTDFTVVRMRIIGDGDCRQKLGREESKFLNFSFWDNAQMCTVPNEERKNASDCTGDSGGPFFCGKYIFGVISYGYDCRFWDAPNAYAKVADFVDWYKMCEIQKVFKPRSSIRDYSSVDAVSGTSVILILPVIATILYTRVMVHA</sequence>
<dbReference type="Gene3D" id="2.40.10.10">
    <property type="entry name" value="Trypsin-like serine proteases"/>
    <property type="match status" value="2"/>
</dbReference>
<dbReference type="GO" id="GO:0006508">
    <property type="term" value="P:proteolysis"/>
    <property type="evidence" value="ECO:0007669"/>
    <property type="project" value="InterPro"/>
</dbReference>
<dbReference type="CDD" id="cd00190">
    <property type="entry name" value="Tryp_SPc"/>
    <property type="match status" value="1"/>
</dbReference>
<dbReference type="PROSITE" id="PS50240">
    <property type="entry name" value="TRYPSIN_DOM"/>
    <property type="match status" value="2"/>
</dbReference>
<dbReference type="InterPro" id="IPR001254">
    <property type="entry name" value="Trypsin_dom"/>
</dbReference>
<dbReference type="Proteomes" id="UP000479000">
    <property type="component" value="Unassembled WGS sequence"/>
</dbReference>
<accession>A0A6H5HG34</accession>
<comment type="similarity">
    <text evidence="2">Belongs to the peptidase S1 family. CLIP subfamily.</text>
</comment>
<evidence type="ECO:0000259" key="4">
    <source>
        <dbReference type="PROSITE" id="PS50240"/>
    </source>
</evidence>
<dbReference type="AlphaFoldDB" id="A0A6H5HG34"/>
<dbReference type="Pfam" id="PF00089">
    <property type="entry name" value="Trypsin"/>
    <property type="match status" value="2"/>
</dbReference>
<evidence type="ECO:0000313" key="5">
    <source>
        <dbReference type="EMBL" id="CAB0014866.1"/>
    </source>
</evidence>
<protein>
    <recommendedName>
        <fullName evidence="4">Peptidase S1 domain-containing protein</fullName>
    </recommendedName>
</protein>
<dbReference type="SMART" id="SM00020">
    <property type="entry name" value="Tryp_SPc"/>
    <property type="match status" value="1"/>
</dbReference>
<name>A0A6H5HG34_9HEMI</name>
<evidence type="ECO:0000256" key="3">
    <source>
        <dbReference type="SAM" id="SignalP"/>
    </source>
</evidence>
<feature type="domain" description="Peptidase S1" evidence="4">
    <location>
        <begin position="31"/>
        <end position="293"/>
    </location>
</feature>
<dbReference type="InterPro" id="IPR009003">
    <property type="entry name" value="Peptidase_S1_PA"/>
</dbReference>
<feature type="domain" description="Peptidase S1" evidence="4">
    <location>
        <begin position="335"/>
        <end position="487"/>
    </location>
</feature>
<dbReference type="InterPro" id="IPR043504">
    <property type="entry name" value="Peptidase_S1_PA_chymotrypsin"/>
</dbReference>
<proteinExistence type="inferred from homology"/>
<dbReference type="InterPro" id="IPR051487">
    <property type="entry name" value="Ser/Thr_Proteases_Immune/Dev"/>
</dbReference>
<dbReference type="GO" id="GO:0004252">
    <property type="term" value="F:serine-type endopeptidase activity"/>
    <property type="evidence" value="ECO:0007669"/>
    <property type="project" value="InterPro"/>
</dbReference>
<dbReference type="InterPro" id="IPR001314">
    <property type="entry name" value="Peptidase_S1A"/>
</dbReference>
<dbReference type="OrthoDB" id="6609779at2759"/>
<dbReference type="SUPFAM" id="SSF50494">
    <property type="entry name" value="Trypsin-like serine proteases"/>
    <property type="match status" value="2"/>
</dbReference>